<name>A0A9P7DNZ0_9AGAM</name>
<sequence length="201" mass="23138">PAPPPNRSPDNWSSYQNCVKFETAKFLYMHNQMSAGDINVLLDLWAATLLQHNNKPLFADCHNVHKNIDHTPLGDIKWQSFKVQYTGQKPTHNVLLWMDQSHDVWYHDPHEVIQNILGNPDYATEMDYQPYHEYSADGNEHQWQDFMSRDWAWNQADIISKDPDTVGSTFVLVILGSDKITVSVATGTNDYYPLYVSIGNI</sequence>
<reference evidence="1" key="1">
    <citation type="journal article" date="2020" name="New Phytol.">
        <title>Comparative genomics reveals dynamic genome evolution in host specialist ectomycorrhizal fungi.</title>
        <authorList>
            <person name="Lofgren L.A."/>
            <person name="Nguyen N.H."/>
            <person name="Vilgalys R."/>
            <person name="Ruytinx J."/>
            <person name="Liao H.L."/>
            <person name="Branco S."/>
            <person name="Kuo A."/>
            <person name="LaButti K."/>
            <person name="Lipzen A."/>
            <person name="Andreopoulos W."/>
            <person name="Pangilinan J."/>
            <person name="Riley R."/>
            <person name="Hundley H."/>
            <person name="Na H."/>
            <person name="Barry K."/>
            <person name="Grigoriev I.V."/>
            <person name="Stajich J.E."/>
            <person name="Kennedy P.G."/>
        </authorList>
    </citation>
    <scope>NUCLEOTIDE SEQUENCE</scope>
    <source>
        <strain evidence="1">MN1</strain>
    </source>
</reference>
<evidence type="ECO:0000313" key="2">
    <source>
        <dbReference type="Proteomes" id="UP000807769"/>
    </source>
</evidence>
<feature type="non-terminal residue" evidence="1">
    <location>
        <position position="1"/>
    </location>
</feature>
<evidence type="ECO:0000313" key="1">
    <source>
        <dbReference type="EMBL" id="KAG1799572.1"/>
    </source>
</evidence>
<accession>A0A9P7DNZ0</accession>
<proteinExistence type="predicted"/>
<dbReference type="InterPro" id="IPR041078">
    <property type="entry name" value="Plavaka"/>
</dbReference>
<dbReference type="OrthoDB" id="3199698at2759"/>
<dbReference type="AlphaFoldDB" id="A0A9P7DNZ0"/>
<dbReference type="GeneID" id="64623138"/>
<dbReference type="RefSeq" id="XP_041185741.1">
    <property type="nucleotide sequence ID" value="XM_041329121.1"/>
</dbReference>
<dbReference type="EMBL" id="JABBWG010000141">
    <property type="protein sequence ID" value="KAG1799572.1"/>
    <property type="molecule type" value="Genomic_DNA"/>
</dbReference>
<dbReference type="Pfam" id="PF18759">
    <property type="entry name" value="Plavaka"/>
    <property type="match status" value="1"/>
</dbReference>
<dbReference type="Proteomes" id="UP000807769">
    <property type="component" value="Unassembled WGS sequence"/>
</dbReference>
<comment type="caution">
    <text evidence="1">The sequence shown here is derived from an EMBL/GenBank/DDBJ whole genome shotgun (WGS) entry which is preliminary data.</text>
</comment>
<feature type="non-terminal residue" evidence="1">
    <location>
        <position position="201"/>
    </location>
</feature>
<gene>
    <name evidence="1" type="ORF">BJ212DRAFT_1203946</name>
</gene>
<keyword evidence="2" id="KW-1185">Reference proteome</keyword>
<protein>
    <submittedName>
        <fullName evidence="1">Uncharacterized protein</fullName>
    </submittedName>
</protein>
<organism evidence="1 2">
    <name type="scientific">Suillus subaureus</name>
    <dbReference type="NCBI Taxonomy" id="48587"/>
    <lineage>
        <taxon>Eukaryota</taxon>
        <taxon>Fungi</taxon>
        <taxon>Dikarya</taxon>
        <taxon>Basidiomycota</taxon>
        <taxon>Agaricomycotina</taxon>
        <taxon>Agaricomycetes</taxon>
        <taxon>Agaricomycetidae</taxon>
        <taxon>Boletales</taxon>
        <taxon>Suillineae</taxon>
        <taxon>Suillaceae</taxon>
        <taxon>Suillus</taxon>
    </lineage>
</organism>